<sequence length="245" mass="26001">MSELIVLGSCGAWPEPGRACAGFVLSHQGVRIVLDLGYGTIGPLLERFPRGAVDAVIVTHRHPDHCVDVSALARVRYYEAAAEPKIPLYCAPGVLDVLRALEPTPDPATVFDVRDLGRPARIGPFSLTPFPLPHHVPNYGVRLTAPGLTVAYTGDCGPTEALRELARDADLFIADATLRDEPADGSPRNVMTATEAATWAAAGGARRLLLAHFWPGSDRAVSAARARAVFGGEVIVAEEGLVVDL</sequence>
<evidence type="ECO:0000259" key="1">
    <source>
        <dbReference type="SMART" id="SM00849"/>
    </source>
</evidence>
<protein>
    <submittedName>
        <fullName evidence="2">MBL fold metallo-hydrolase</fullName>
    </submittedName>
</protein>
<proteinExistence type="predicted"/>
<evidence type="ECO:0000313" key="3">
    <source>
        <dbReference type="Proteomes" id="UP000605897"/>
    </source>
</evidence>
<dbReference type="Gene3D" id="3.60.15.10">
    <property type="entry name" value="Ribonuclease Z/Hydroxyacylglutathione hydrolase-like"/>
    <property type="match status" value="1"/>
</dbReference>
<reference evidence="3" key="1">
    <citation type="journal article" date="2019" name="Int. J. Syst. Evol. Microbiol.">
        <title>The Global Catalogue of Microorganisms (GCM) 10K type strain sequencing project: providing services to taxonomists for standard genome sequencing and annotation.</title>
        <authorList>
            <consortium name="The Broad Institute Genomics Platform"/>
            <consortium name="The Broad Institute Genome Sequencing Center for Infectious Disease"/>
            <person name="Wu L."/>
            <person name="Ma J."/>
        </authorList>
    </citation>
    <scope>NUCLEOTIDE SEQUENCE [LARGE SCALE GENOMIC DNA]</scope>
    <source>
        <strain evidence="3">CGMCC 4.7677</strain>
    </source>
</reference>
<dbReference type="Proteomes" id="UP000605897">
    <property type="component" value="Unassembled WGS sequence"/>
</dbReference>
<dbReference type="InterPro" id="IPR001279">
    <property type="entry name" value="Metallo-B-lactamas"/>
</dbReference>
<evidence type="ECO:0000313" key="2">
    <source>
        <dbReference type="EMBL" id="GHE95700.1"/>
    </source>
</evidence>
<organism evidence="2 3">
    <name type="scientific">Amycolatopsis deserti</name>
    <dbReference type="NCBI Taxonomy" id="185696"/>
    <lineage>
        <taxon>Bacteria</taxon>
        <taxon>Bacillati</taxon>
        <taxon>Actinomycetota</taxon>
        <taxon>Actinomycetes</taxon>
        <taxon>Pseudonocardiales</taxon>
        <taxon>Pseudonocardiaceae</taxon>
        <taxon>Amycolatopsis</taxon>
    </lineage>
</organism>
<comment type="caution">
    <text evidence="2">The sequence shown here is derived from an EMBL/GenBank/DDBJ whole genome shotgun (WGS) entry which is preliminary data.</text>
</comment>
<dbReference type="SUPFAM" id="SSF56281">
    <property type="entry name" value="Metallo-hydrolase/oxidoreductase"/>
    <property type="match status" value="1"/>
</dbReference>
<name>A0ABQ3IYI8_9PSEU</name>
<dbReference type="PANTHER" id="PTHR46018">
    <property type="entry name" value="ZINC PHOSPHODIESTERASE ELAC PROTEIN 1"/>
    <property type="match status" value="1"/>
</dbReference>
<feature type="domain" description="Metallo-beta-lactamase" evidence="1">
    <location>
        <begin position="19"/>
        <end position="212"/>
    </location>
</feature>
<keyword evidence="3" id="KW-1185">Reference proteome</keyword>
<dbReference type="EMBL" id="BNAU01000003">
    <property type="protein sequence ID" value="GHE95700.1"/>
    <property type="molecule type" value="Genomic_DNA"/>
</dbReference>
<dbReference type="CDD" id="cd07716">
    <property type="entry name" value="RNaseZ_short-form-like_MBL-fold"/>
    <property type="match status" value="1"/>
</dbReference>
<dbReference type="SMART" id="SM00849">
    <property type="entry name" value="Lactamase_B"/>
    <property type="match status" value="1"/>
</dbReference>
<dbReference type="RefSeq" id="WP_191245206.1">
    <property type="nucleotide sequence ID" value="NZ_BNAU01000003.1"/>
</dbReference>
<dbReference type="Pfam" id="PF12706">
    <property type="entry name" value="Lactamase_B_2"/>
    <property type="match status" value="1"/>
</dbReference>
<accession>A0ABQ3IYI8</accession>
<dbReference type="PANTHER" id="PTHR46018:SF4">
    <property type="entry name" value="METALLO-HYDROLASE YHFI-RELATED"/>
    <property type="match status" value="1"/>
</dbReference>
<gene>
    <name evidence="2" type="ORF">GCM10017786_30200</name>
</gene>
<dbReference type="InterPro" id="IPR036866">
    <property type="entry name" value="RibonucZ/Hydroxyglut_hydro"/>
</dbReference>